<dbReference type="VEuPathDB" id="VectorBase:SSCA002629"/>
<dbReference type="Proteomes" id="UP000616769">
    <property type="component" value="Unassembled WGS sequence"/>
</dbReference>
<dbReference type="AlphaFoldDB" id="A0A131ZSY3"/>
<dbReference type="OMA" id="YAMNANI"/>
<name>A0A131ZSY3_SARSC</name>
<dbReference type="Proteomes" id="UP000070412">
    <property type="component" value="Unassembled WGS sequence"/>
</dbReference>
<evidence type="ECO:0000313" key="10">
    <source>
        <dbReference type="Proteomes" id="UP000070412"/>
    </source>
</evidence>
<keyword evidence="2 5" id="KW-0812">Transmembrane</keyword>
<evidence type="ECO:0000256" key="2">
    <source>
        <dbReference type="ARBA" id="ARBA00022692"/>
    </source>
</evidence>
<proteinExistence type="predicted"/>
<organism evidence="8 11">
    <name type="scientific">Sarcoptes scabiei</name>
    <name type="common">Itch mite</name>
    <name type="synonym">Acarus scabiei</name>
    <dbReference type="NCBI Taxonomy" id="52283"/>
    <lineage>
        <taxon>Eukaryota</taxon>
        <taxon>Metazoa</taxon>
        <taxon>Ecdysozoa</taxon>
        <taxon>Arthropoda</taxon>
        <taxon>Chelicerata</taxon>
        <taxon>Arachnida</taxon>
        <taxon>Acari</taxon>
        <taxon>Acariformes</taxon>
        <taxon>Sarcoptiformes</taxon>
        <taxon>Astigmata</taxon>
        <taxon>Psoroptidia</taxon>
        <taxon>Sarcoptoidea</taxon>
        <taxon>Sarcoptidae</taxon>
        <taxon>Sarcoptinae</taxon>
        <taxon>Sarcoptes</taxon>
    </lineage>
</organism>
<evidence type="ECO:0000313" key="7">
    <source>
        <dbReference type="EMBL" id="KAF7495634.1"/>
    </source>
</evidence>
<gene>
    <name evidence="8" type="ORF">QR98_0002590</name>
    <name evidence="7" type="ORF">SSS_8138</name>
</gene>
<feature type="transmembrane region" description="Helical" evidence="5">
    <location>
        <begin position="53"/>
        <end position="71"/>
    </location>
</feature>
<dbReference type="EnsemblMetazoa" id="SSS_8138s_mrna">
    <property type="protein sequence ID" value="KAF7495634.1"/>
    <property type="gene ID" value="SSS_8138"/>
</dbReference>
<keyword evidence="10" id="KW-1185">Reference proteome</keyword>
<reference evidence="7" key="3">
    <citation type="submission" date="2020-01" db="EMBL/GenBank/DDBJ databases">
        <authorList>
            <person name="Korhonen P.K.K."/>
            <person name="Guangxu M.G."/>
            <person name="Wang T.W."/>
            <person name="Stroehlein A.J.S."/>
            <person name="Young N.D."/>
            <person name="Ang C.-S.A."/>
            <person name="Fernando D.W.F."/>
            <person name="Lu H.L."/>
            <person name="Taylor S.T."/>
            <person name="Ehtesham M.E.M."/>
            <person name="Najaraj S.H.N."/>
            <person name="Harsha G.H.G."/>
            <person name="Madugundu A.M."/>
            <person name="Renuse S.R."/>
            <person name="Holt D.H."/>
            <person name="Pandey A.P."/>
            <person name="Papenfuss A.P."/>
            <person name="Gasser R.B.G."/>
            <person name="Fischer K.F."/>
        </authorList>
    </citation>
    <scope>NUCLEOTIDE SEQUENCE</scope>
    <source>
        <strain evidence="7">SSS_KF_BRIS2020</strain>
    </source>
</reference>
<evidence type="ECO:0000313" key="8">
    <source>
        <dbReference type="EMBL" id="KPL97446.1"/>
    </source>
</evidence>
<feature type="domain" description="POPDC1-3" evidence="6">
    <location>
        <begin position="31"/>
        <end position="293"/>
    </location>
</feature>
<dbReference type="GO" id="GO:0007507">
    <property type="term" value="P:heart development"/>
    <property type="evidence" value="ECO:0007669"/>
    <property type="project" value="TreeGrafter"/>
</dbReference>
<protein>
    <submittedName>
        <fullName evidence="7">Blood vessel epicardial substance</fullName>
    </submittedName>
    <submittedName>
        <fullName evidence="8">Popeye domain-containing protein 3-like protein</fullName>
    </submittedName>
</protein>
<evidence type="ECO:0000313" key="9">
    <source>
        <dbReference type="EnsemblMetazoa" id="KAF7495634.1"/>
    </source>
</evidence>
<keyword evidence="3 5" id="KW-1133">Transmembrane helix</keyword>
<accession>A0A131ZSY3</accession>
<dbReference type="GO" id="GO:0042383">
    <property type="term" value="C:sarcolemma"/>
    <property type="evidence" value="ECO:0007669"/>
    <property type="project" value="TreeGrafter"/>
</dbReference>
<feature type="transmembrane region" description="Helical" evidence="5">
    <location>
        <begin position="28"/>
        <end position="46"/>
    </location>
</feature>
<evidence type="ECO:0000313" key="11">
    <source>
        <dbReference type="Proteomes" id="UP000616769"/>
    </source>
</evidence>
<reference evidence="8 11" key="1">
    <citation type="journal article" date="2015" name="Parasit. Vectors">
        <title>Draft genome of the scabies mite.</title>
        <authorList>
            <person name="Rider S.D.Jr."/>
            <person name="Morgan M.S."/>
            <person name="Arlian L.G."/>
        </authorList>
    </citation>
    <scope>NUCLEOTIDE SEQUENCE [LARGE SCALE GENOMIC DNA]</scope>
    <source>
        <strain evidence="8">Arlian Lab</strain>
    </source>
</reference>
<evidence type="ECO:0000256" key="3">
    <source>
        <dbReference type="ARBA" id="ARBA00022989"/>
    </source>
</evidence>
<comment type="subcellular location">
    <subcellularLocation>
        <location evidence="1">Membrane</location>
        <topology evidence="1">Multi-pass membrane protein</topology>
    </subcellularLocation>
</comment>
<evidence type="ECO:0000256" key="4">
    <source>
        <dbReference type="ARBA" id="ARBA00023136"/>
    </source>
</evidence>
<evidence type="ECO:0000256" key="5">
    <source>
        <dbReference type="SAM" id="Phobius"/>
    </source>
</evidence>
<dbReference type="InterPro" id="IPR006916">
    <property type="entry name" value="POPDC1-3"/>
</dbReference>
<sequence length="380" mass="44073">MVLIHCPDPITNQTTTFNGPTNCWSENTLAVLFQSVCITLMIAYLAADKRYLVFMHSILTLGHLLMGVWALKLCLVSIPTLSGWSFTLALINLIRGLILFRQQRHIEFEKELESIYAEMFASFQIDRKQFRKLTKIGSLRTLYSGENYAQERLTKIDRLSLLIHGKMNTIAQNRFLYSIQPGEFLDSPEWESVAGVKFKHLQTLNEFSAQPGNQIVFKNTKTDLNDRFRTTTPIDEKQILFNVTLIATTQCQILSWNIRELEQHLSRNKNLAKIFQSIIGRDITNKLYTINEKIIVDRFSMMDIRLPMLINLMTKPRESIDYNHRDNHHLYQNYRNHLKENPKSNISKHQFDGDAFVDAETITNHSLDEEKSSSSSSESY</sequence>
<dbReference type="GO" id="GO:0042391">
    <property type="term" value="P:regulation of membrane potential"/>
    <property type="evidence" value="ECO:0007669"/>
    <property type="project" value="TreeGrafter"/>
</dbReference>
<evidence type="ECO:0000256" key="1">
    <source>
        <dbReference type="ARBA" id="ARBA00004141"/>
    </source>
</evidence>
<dbReference type="PANTHER" id="PTHR12101:SF30">
    <property type="entry name" value="POPEYE DOMAIN-CONTAINING PROTEIN 3-LIKE PROTEIN"/>
    <property type="match status" value="1"/>
</dbReference>
<dbReference type="InterPro" id="IPR055272">
    <property type="entry name" value="POPDC1-3_dom"/>
</dbReference>
<dbReference type="Pfam" id="PF04831">
    <property type="entry name" value="POPDC1-3"/>
    <property type="match status" value="1"/>
</dbReference>
<evidence type="ECO:0000259" key="6">
    <source>
        <dbReference type="Pfam" id="PF04831"/>
    </source>
</evidence>
<dbReference type="OrthoDB" id="425611at2759"/>
<reference evidence="10" key="2">
    <citation type="journal article" date="2020" name="PLoS Negl. Trop. Dis.">
        <title>High-quality nuclear genome for Sarcoptes scabiei-A critical resource for a neglected parasite.</title>
        <authorList>
            <person name="Korhonen P.K."/>
            <person name="Gasser R.B."/>
            <person name="Ma G."/>
            <person name="Wang T."/>
            <person name="Stroehlein A.J."/>
            <person name="Young N.D."/>
            <person name="Ang C.S."/>
            <person name="Fernando D.D."/>
            <person name="Lu H.C."/>
            <person name="Taylor S."/>
            <person name="Reynolds S.L."/>
            <person name="Mofiz E."/>
            <person name="Najaraj S.H."/>
            <person name="Gowda H."/>
            <person name="Madugundu A."/>
            <person name="Renuse S."/>
            <person name="Holt D."/>
            <person name="Pandey A."/>
            <person name="Papenfuss A.T."/>
            <person name="Fischer K."/>
        </authorList>
    </citation>
    <scope>NUCLEOTIDE SEQUENCE [LARGE SCALE GENOMIC DNA]</scope>
</reference>
<dbReference type="EMBL" id="JXLN01000292">
    <property type="protein sequence ID" value="KPL97446.1"/>
    <property type="molecule type" value="Genomic_DNA"/>
</dbReference>
<dbReference type="GO" id="GO:0030552">
    <property type="term" value="F:cAMP binding"/>
    <property type="evidence" value="ECO:0007669"/>
    <property type="project" value="TreeGrafter"/>
</dbReference>
<dbReference type="EMBL" id="WVUK01000047">
    <property type="protein sequence ID" value="KAF7495634.1"/>
    <property type="molecule type" value="Genomic_DNA"/>
</dbReference>
<dbReference type="PANTHER" id="PTHR12101">
    <property type="entry name" value="POPEYE DOMAIN CONTAINING PROTEIN"/>
    <property type="match status" value="1"/>
</dbReference>
<reference evidence="9" key="4">
    <citation type="submission" date="2022-06" db="UniProtKB">
        <authorList>
            <consortium name="EnsemblMetazoa"/>
        </authorList>
    </citation>
    <scope>IDENTIFICATION</scope>
</reference>
<dbReference type="GO" id="GO:0051146">
    <property type="term" value="P:striated muscle cell differentiation"/>
    <property type="evidence" value="ECO:0007669"/>
    <property type="project" value="TreeGrafter"/>
</dbReference>
<feature type="transmembrane region" description="Helical" evidence="5">
    <location>
        <begin position="83"/>
        <end position="100"/>
    </location>
</feature>
<keyword evidence="4 5" id="KW-0472">Membrane</keyword>